<feature type="compositionally biased region" description="Polar residues" evidence="2">
    <location>
        <begin position="374"/>
        <end position="384"/>
    </location>
</feature>
<feature type="region of interest" description="Disordered" evidence="2">
    <location>
        <begin position="572"/>
        <end position="624"/>
    </location>
</feature>
<organism evidence="4 5">
    <name type="scientific">Iphiclides podalirius</name>
    <name type="common">scarce swallowtail</name>
    <dbReference type="NCBI Taxonomy" id="110791"/>
    <lineage>
        <taxon>Eukaryota</taxon>
        <taxon>Metazoa</taxon>
        <taxon>Ecdysozoa</taxon>
        <taxon>Arthropoda</taxon>
        <taxon>Hexapoda</taxon>
        <taxon>Insecta</taxon>
        <taxon>Pterygota</taxon>
        <taxon>Neoptera</taxon>
        <taxon>Endopterygota</taxon>
        <taxon>Lepidoptera</taxon>
        <taxon>Glossata</taxon>
        <taxon>Ditrysia</taxon>
        <taxon>Papilionoidea</taxon>
        <taxon>Papilionidae</taxon>
        <taxon>Papilioninae</taxon>
        <taxon>Iphiclides</taxon>
    </lineage>
</organism>
<feature type="compositionally biased region" description="Polar residues" evidence="2">
    <location>
        <begin position="311"/>
        <end position="336"/>
    </location>
</feature>
<feature type="compositionally biased region" description="Basic residues" evidence="2">
    <location>
        <begin position="614"/>
        <end position="624"/>
    </location>
</feature>
<feature type="domain" description="TERF2-interacting telomeric protein 1 Myb" evidence="3">
    <location>
        <begin position="6"/>
        <end position="57"/>
    </location>
</feature>
<feature type="region of interest" description="Disordered" evidence="2">
    <location>
        <begin position="96"/>
        <end position="143"/>
    </location>
</feature>
<feature type="region of interest" description="Disordered" evidence="2">
    <location>
        <begin position="191"/>
        <end position="222"/>
    </location>
</feature>
<feature type="compositionally biased region" description="Basic residues" evidence="2">
    <location>
        <begin position="1335"/>
        <end position="1356"/>
    </location>
</feature>
<feature type="region of interest" description="Disordered" evidence="2">
    <location>
        <begin position="867"/>
        <end position="1016"/>
    </location>
</feature>
<feature type="region of interest" description="Disordered" evidence="2">
    <location>
        <begin position="311"/>
        <end position="390"/>
    </location>
</feature>
<feature type="compositionally biased region" description="Basic and acidic residues" evidence="2">
    <location>
        <begin position="1159"/>
        <end position="1169"/>
    </location>
</feature>
<gene>
    <name evidence="4" type="ORF">IPOD504_LOCUS3884</name>
</gene>
<feature type="region of interest" description="Disordered" evidence="2">
    <location>
        <begin position="702"/>
        <end position="738"/>
    </location>
</feature>
<name>A0ABN8HWM7_9NEOP</name>
<dbReference type="InterPro" id="IPR009057">
    <property type="entry name" value="Homeodomain-like_sf"/>
</dbReference>
<dbReference type="Gene3D" id="1.10.10.60">
    <property type="entry name" value="Homeodomain-like"/>
    <property type="match status" value="1"/>
</dbReference>
<feature type="compositionally biased region" description="Low complexity" evidence="2">
    <location>
        <begin position="595"/>
        <end position="604"/>
    </location>
</feature>
<feature type="region of interest" description="Disordered" evidence="2">
    <location>
        <begin position="1142"/>
        <end position="1173"/>
    </location>
</feature>
<dbReference type="SUPFAM" id="SSF46689">
    <property type="entry name" value="Homeodomain-like"/>
    <property type="match status" value="1"/>
</dbReference>
<evidence type="ECO:0000313" key="5">
    <source>
        <dbReference type="Proteomes" id="UP000837857"/>
    </source>
</evidence>
<feature type="compositionally biased region" description="Basic and acidic residues" evidence="2">
    <location>
        <begin position="703"/>
        <end position="712"/>
    </location>
</feature>
<feature type="region of interest" description="Disordered" evidence="2">
    <location>
        <begin position="795"/>
        <end position="822"/>
    </location>
</feature>
<dbReference type="EMBL" id="OW152826">
    <property type="protein sequence ID" value="CAH2042524.1"/>
    <property type="molecule type" value="Genomic_DNA"/>
</dbReference>
<feature type="compositionally biased region" description="Basic and acidic residues" evidence="2">
    <location>
        <begin position="912"/>
        <end position="925"/>
    </location>
</feature>
<comment type="subcellular location">
    <subcellularLocation>
        <location evidence="1">Nucleus</location>
    </subcellularLocation>
</comment>
<feature type="compositionally biased region" description="Polar residues" evidence="2">
    <location>
        <begin position="1324"/>
        <end position="1334"/>
    </location>
</feature>
<evidence type="ECO:0000256" key="1">
    <source>
        <dbReference type="ARBA" id="ARBA00004123"/>
    </source>
</evidence>
<feature type="compositionally biased region" description="Polar residues" evidence="2">
    <location>
        <begin position="96"/>
        <end position="117"/>
    </location>
</feature>
<dbReference type="Pfam" id="PF08914">
    <property type="entry name" value="Myb_Rap1"/>
    <property type="match status" value="1"/>
</dbReference>
<accession>A0ABN8HWM7</accession>
<feature type="compositionally biased region" description="Basic residues" evidence="2">
    <location>
        <begin position="575"/>
        <end position="591"/>
    </location>
</feature>
<feature type="region of interest" description="Disordered" evidence="2">
    <location>
        <begin position="1321"/>
        <end position="1417"/>
    </location>
</feature>
<feature type="non-terminal residue" evidence="4">
    <location>
        <position position="1"/>
    </location>
</feature>
<sequence>MSGKAYTMKEMKAIVDYLTQRRAYGEIKGRKMWMDFEKSKFTDRTWQSLKETFLKRILPDIHNPYYQLTLTQISSFRQGYDVEAKLNNKLEIRTVSDGSSTDAVQLENTEQPSTSNNKDGEEKSGEENINSQTVSHHRSSAETIILEPCYETAEEIQKDLESPKQDDEPQMEIAEDIEMEKEKNKLYDHKLEDPLEISSETDDLSNNADMDKPSDNEQNIDGINKIEKSLKDVEKSIDNMEKSTHENSAQNVTECSKVIDSAANNAEKTPLPDNETENALKIYTQKNDKEIDPNNVEKVSFSQNTCTQNFSNATTDTLIPNNQEELSTKSEPVNKNTSEELHSQNMGENAKKHRRKRAISQEPTFSKQKRRSLVLNSKPMSVSDTDAGKKQADEIKKNIELSVTSAHIEQCRNLQTSGTRNKTENVKKQIPKEIEAITEDVNEENINKGITESTKNHGKNEETLVDSQNNLESDVDNPCLKSVSLYDEQFTSNKYSESSDDVVTKKTCARKECSAPKNKDLREIEAVSTKLRSDYEKDDPEKKKKATPMVHALNSERKRALSNVFGFSSGAVPSGRKRRVSYQNRTRRQSHNKASSGSSEWTSESDIEFVSPPRGRRNRQAKKYLKPRPARILSLEEEGGLFVMYGKKIYPVVKDGKIMKNYVTYAPERDSEDEDESFWKLKYIEEKKRTAQLTKLLNQTNDDAQKSNEKALSHNQNPSPKKRKLLEDETETEKTKTVQVNVPKEAGEDPKRACIEEKTLKIKITKQDEEVQLEGHWSQIHPVFDRVVQIFHKEPKAHEAKANEPKADGPKAQESKAHALPDPAIEQCKTVSSGISTPLIAVPDDEVHEKVNKLETEIFQKIKALDSEELSPSPQLPAPPEPQIIKRGPGRPKKHSITPNIAAPENPGRKSKNADPEKLLVEENAVKVSPAEVENVKSPVTRQKRTPKKVLHESTERNDSNVINTRTRRSKDLQPEEVVNEETEVRYKFPSPSPPAKKSYRKSGANKITKQQKTNKRYIKKSPAIFASPDNVSIDSIESSQGYQDSDISPTLCLRKKKKLTATFHGRGKYHSRFNTRRRTHWQLDDMFDQSSNSCPDFGQKSTFSHKSSSSEAYRSDSYQLLMPKIRNTFDRLAKIDEVNSNEQGASEVALRDNNVGAHEGDRPNKDKSPLVGDVTDVDNSSNVTFPPSPVLSIVENITISNSALNSINDNVDEENAHNDTNGACNSGDFKITDVDVSMPLMQQDCGLQTNAQNVAPQSDAANSLPAVITESFINKICTVNIEDNPTLSETINQKLRNLLLESAKKIERKSLIAETASDKMEIDTTQTEASNQTRSKKRCSTPLKRSRTTKNKSKKPGTAPSIEEEHTECCSHSGRKSCPPLIQNPGDVANSVARSETTTDSTKEKQRKGRKRNENVIKVKILRPRARTSSKETNIENTNRKAVESVHGDSGINDTITSVLSQGHDSVDLIHNHSETCLQANDCVGDSVEFIENGTKSVISLDSSSDQSETGRAFRINCDSGQHTQLEILDCNAFGRMRFNNAEDGEVGTYHTPMNSELSPTSLMTEDLSDPEMGDADVRASHPSKWYLLSEDETTNTNLAVHTNSNVGYGSDLNRLFPIACAVPDLSTITEMSNDKASVAGRGTQSGSFSQFVFDTNFDSNF</sequence>
<evidence type="ECO:0000259" key="3">
    <source>
        <dbReference type="Pfam" id="PF08914"/>
    </source>
</evidence>
<feature type="compositionally biased region" description="Basic and acidic residues" evidence="2">
    <location>
        <begin position="950"/>
        <end position="959"/>
    </location>
</feature>
<dbReference type="Proteomes" id="UP000837857">
    <property type="component" value="Chromosome 14"/>
</dbReference>
<evidence type="ECO:0000256" key="2">
    <source>
        <dbReference type="SAM" id="MobiDB-lite"/>
    </source>
</evidence>
<keyword evidence="5" id="KW-1185">Reference proteome</keyword>
<evidence type="ECO:0000313" key="4">
    <source>
        <dbReference type="EMBL" id="CAH2042524.1"/>
    </source>
</evidence>
<reference evidence="4" key="1">
    <citation type="submission" date="2022-03" db="EMBL/GenBank/DDBJ databases">
        <authorList>
            <person name="Martin H S."/>
        </authorList>
    </citation>
    <scope>NUCLEOTIDE SEQUENCE</scope>
</reference>
<dbReference type="InterPro" id="IPR015010">
    <property type="entry name" value="TERF2IP_Myb"/>
</dbReference>
<feature type="compositionally biased region" description="Basic and acidic residues" evidence="2">
    <location>
        <begin position="795"/>
        <end position="819"/>
    </location>
</feature>
<proteinExistence type="predicted"/>
<protein>
    <recommendedName>
        <fullName evidence="3">TERF2-interacting telomeric protein 1 Myb domain-containing protein</fullName>
    </recommendedName>
</protein>